<reference evidence="4 6" key="3">
    <citation type="journal article" date="2021" name="Sci. Rep.">
        <title>The distribution of antibiotic resistance genes in chicken gut microbiota commensals.</title>
        <authorList>
            <person name="Juricova H."/>
            <person name="Matiasovicova J."/>
            <person name="Kubasova T."/>
            <person name="Cejkova D."/>
            <person name="Rychlik I."/>
        </authorList>
    </citation>
    <scope>NUCLEOTIDE SEQUENCE [LARGE SCALE GENOMIC DNA]</scope>
    <source>
        <strain evidence="4 6">An423</strain>
    </source>
</reference>
<sequence>MKQTTKNAGTGVALGMCFGVAVGSAIESLGIPMGLCLGMLIGLIIGANKDEIVNKQVAEKGYKIKAIEKKEGSNEYGITLVDNQGSERTVSICSGTMETELFKVGDIVFIDEDGDIEQAFDEDQR</sequence>
<dbReference type="InterPro" id="IPR058598">
    <property type="entry name" value="Gly_zipper-like_dom"/>
</dbReference>
<protein>
    <recommendedName>
        <fullName evidence="2">Glycine zipper-like domain-containing protein</fullName>
    </recommendedName>
</protein>
<feature type="domain" description="Glycine zipper-like" evidence="2">
    <location>
        <begin position="3"/>
        <end position="47"/>
    </location>
</feature>
<reference evidence="3 5" key="1">
    <citation type="submission" date="2020-08" db="EMBL/GenBank/DDBJ databases">
        <title>Genomic Encyclopedia of Type Strains, Phase IV (KMG-IV): sequencing the most valuable type-strain genomes for metagenomic binning, comparative biology and taxonomic classification.</title>
        <authorList>
            <person name="Goeker M."/>
        </authorList>
    </citation>
    <scope>NUCLEOTIDE SEQUENCE [LARGE SCALE GENOMIC DNA]</scope>
    <source>
        <strain evidence="3 5">DSM 26963</strain>
    </source>
</reference>
<evidence type="ECO:0000313" key="4">
    <source>
        <dbReference type="EMBL" id="MBM6831563.1"/>
    </source>
</evidence>
<dbReference type="RefSeq" id="WP_183373818.1">
    <property type="nucleotide sequence ID" value="NZ_JACHHD010000001.1"/>
</dbReference>
<comment type="caution">
    <text evidence="3">The sequence shown here is derived from an EMBL/GenBank/DDBJ whole genome shotgun (WGS) entry which is preliminary data.</text>
</comment>
<accession>A0A7W8FX88</accession>
<evidence type="ECO:0000313" key="3">
    <source>
        <dbReference type="EMBL" id="MBB5184091.1"/>
    </source>
</evidence>
<organism evidence="3 5">
    <name type="scientific">Faecalicoccus acidiformans</name>
    <dbReference type="NCBI Taxonomy" id="915173"/>
    <lineage>
        <taxon>Bacteria</taxon>
        <taxon>Bacillati</taxon>
        <taxon>Bacillota</taxon>
        <taxon>Erysipelotrichia</taxon>
        <taxon>Erysipelotrichales</taxon>
        <taxon>Erysipelotrichaceae</taxon>
        <taxon>Faecalicoccus</taxon>
    </lineage>
</organism>
<keyword evidence="1" id="KW-0812">Transmembrane</keyword>
<proteinExistence type="predicted"/>
<dbReference type="Proteomes" id="UP000775500">
    <property type="component" value="Unassembled WGS sequence"/>
</dbReference>
<evidence type="ECO:0000256" key="1">
    <source>
        <dbReference type="SAM" id="Phobius"/>
    </source>
</evidence>
<dbReference type="EMBL" id="JACJLU010000005">
    <property type="protein sequence ID" value="MBM6831563.1"/>
    <property type="molecule type" value="Genomic_DNA"/>
</dbReference>
<evidence type="ECO:0000313" key="6">
    <source>
        <dbReference type="Proteomes" id="UP000775500"/>
    </source>
</evidence>
<dbReference type="AlphaFoldDB" id="A0A7W8FX88"/>
<keyword evidence="6" id="KW-1185">Reference proteome</keyword>
<reference evidence="4" key="2">
    <citation type="submission" date="2020-08" db="EMBL/GenBank/DDBJ databases">
        <authorList>
            <person name="Cejkova D."/>
            <person name="Kubasova T."/>
            <person name="Jahodarova E."/>
            <person name="Rychlik I."/>
        </authorList>
    </citation>
    <scope>NUCLEOTIDE SEQUENCE</scope>
    <source>
        <strain evidence="4">An423</strain>
    </source>
</reference>
<dbReference type="Proteomes" id="UP000521313">
    <property type="component" value="Unassembled WGS sequence"/>
</dbReference>
<evidence type="ECO:0000313" key="5">
    <source>
        <dbReference type="Proteomes" id="UP000521313"/>
    </source>
</evidence>
<keyword evidence="1" id="KW-0472">Membrane</keyword>
<dbReference type="Pfam" id="PF26273">
    <property type="entry name" value="Gly_zipper"/>
    <property type="match status" value="1"/>
</dbReference>
<feature type="transmembrane region" description="Helical" evidence="1">
    <location>
        <begin position="12"/>
        <end position="45"/>
    </location>
</feature>
<evidence type="ECO:0000259" key="2">
    <source>
        <dbReference type="Pfam" id="PF26273"/>
    </source>
</evidence>
<gene>
    <name evidence="4" type="ORF">H5982_05500</name>
    <name evidence="3" type="ORF">HNQ43_000124</name>
</gene>
<name>A0A7W8FX88_9FIRM</name>
<dbReference type="EMBL" id="JACHHD010000001">
    <property type="protein sequence ID" value="MBB5184091.1"/>
    <property type="molecule type" value="Genomic_DNA"/>
</dbReference>
<keyword evidence="1" id="KW-1133">Transmembrane helix</keyword>